<dbReference type="GO" id="GO:0071897">
    <property type="term" value="P:DNA biosynthetic process"/>
    <property type="evidence" value="ECO:0007669"/>
    <property type="project" value="UniProtKB-KW"/>
</dbReference>
<evidence type="ECO:0000256" key="6">
    <source>
        <dbReference type="ARBA" id="ARBA00022741"/>
    </source>
</evidence>
<dbReference type="InterPro" id="IPR020633">
    <property type="entry name" value="Thymidine_kinase_CS"/>
</dbReference>
<comment type="pathway">
    <text evidence="12">Pyrimidine metabolism.</text>
</comment>
<dbReference type="EMBL" id="HG994359">
    <property type="protein sequence ID" value="CAF2102646.1"/>
    <property type="molecule type" value="Genomic_DNA"/>
</dbReference>
<evidence type="ECO:0000256" key="7">
    <source>
        <dbReference type="ARBA" id="ARBA00022777"/>
    </source>
</evidence>
<evidence type="ECO:0000256" key="13">
    <source>
        <dbReference type="RuleBase" id="RU000544"/>
    </source>
</evidence>
<gene>
    <name evidence="15" type="ORF">DARMORV10_A05P40420.1</name>
</gene>
<evidence type="ECO:0000256" key="11">
    <source>
        <dbReference type="ARBA" id="ARBA00048254"/>
    </source>
</evidence>
<keyword evidence="7 13" id="KW-0418">Kinase</keyword>
<dbReference type="PANTHER" id="PTHR11441">
    <property type="entry name" value="THYMIDINE KINASE"/>
    <property type="match status" value="1"/>
</dbReference>
<dbReference type="GO" id="GO:0004797">
    <property type="term" value="F:thymidine kinase activity"/>
    <property type="evidence" value="ECO:0007669"/>
    <property type="project" value="UniProtKB-EC"/>
</dbReference>
<dbReference type="FunFam" id="3.30.60.20:FF:000051">
    <property type="entry name" value="Thymidine kinase"/>
    <property type="match status" value="1"/>
</dbReference>
<name>A0A816U042_BRANA</name>
<sequence>MSNISKPFTLHESSPTILFHSSTSASLLYIHHRQTIHHPYPKPQASLILSPPHSLAMATFKASVLLSDVSKDEGHLGSGAIHVITGPMFSGKSTSLLRRIKTEISVGRSVAMVKSSKDTRYAKDSVVTHDGIGFPCWALPDLMSFPERFGQDAYDKLDVIGIDEAQFFGDLYEFCCKVADVDGKTVIVAGLDGDYLRRRFGAILDIIPIADSVTKLTARCEVCGQKGFFTLRKTCDTRTELIGGADVYMPVCRKHYVNNQIVINASKKVLGSEKARAETCVKTIADMI</sequence>
<dbReference type="EC" id="2.7.1.21" evidence="2 13"/>
<dbReference type="GO" id="GO:0005524">
    <property type="term" value="F:ATP binding"/>
    <property type="evidence" value="ECO:0007669"/>
    <property type="project" value="UniProtKB-KW"/>
</dbReference>
<evidence type="ECO:0000313" key="15">
    <source>
        <dbReference type="EMBL" id="CAF2102646.1"/>
    </source>
</evidence>
<evidence type="ECO:0000256" key="5">
    <source>
        <dbReference type="ARBA" id="ARBA00022723"/>
    </source>
</evidence>
<organism evidence="15">
    <name type="scientific">Brassica napus</name>
    <name type="common">Rape</name>
    <dbReference type="NCBI Taxonomy" id="3708"/>
    <lineage>
        <taxon>Eukaryota</taxon>
        <taxon>Viridiplantae</taxon>
        <taxon>Streptophyta</taxon>
        <taxon>Embryophyta</taxon>
        <taxon>Tracheophyta</taxon>
        <taxon>Spermatophyta</taxon>
        <taxon>Magnoliopsida</taxon>
        <taxon>eudicotyledons</taxon>
        <taxon>Gunneridae</taxon>
        <taxon>Pentapetalae</taxon>
        <taxon>rosids</taxon>
        <taxon>malvids</taxon>
        <taxon>Brassicales</taxon>
        <taxon>Brassicaceae</taxon>
        <taxon>Brassiceae</taxon>
        <taxon>Brassica</taxon>
    </lineage>
</organism>
<comment type="similarity">
    <text evidence="1 14">Belongs to the thymidine kinase family.</text>
</comment>
<keyword evidence="6 13" id="KW-0547">Nucleotide-binding</keyword>
<proteinExistence type="inferred from homology"/>
<dbReference type="PROSITE" id="PS00603">
    <property type="entry name" value="TK_CELLULAR_TYPE"/>
    <property type="match status" value="1"/>
</dbReference>
<dbReference type="PANTHER" id="PTHR11441:SF12">
    <property type="entry name" value="THYMIDINE KINASE A"/>
    <property type="match status" value="1"/>
</dbReference>
<dbReference type="GO" id="GO:0006950">
    <property type="term" value="P:response to stress"/>
    <property type="evidence" value="ECO:0007669"/>
    <property type="project" value="UniProtKB-ARBA"/>
</dbReference>
<evidence type="ECO:0000256" key="4">
    <source>
        <dbReference type="ARBA" id="ARBA00022679"/>
    </source>
</evidence>
<keyword evidence="8" id="KW-0862">Zinc</keyword>
<dbReference type="Pfam" id="PF00265">
    <property type="entry name" value="TK"/>
    <property type="match status" value="1"/>
</dbReference>
<protein>
    <recommendedName>
        <fullName evidence="2 13">Thymidine kinase</fullName>
        <ecNumber evidence="2 13">2.7.1.21</ecNumber>
    </recommendedName>
</protein>
<reference evidence="15" key="1">
    <citation type="submission" date="2021-01" db="EMBL/GenBank/DDBJ databases">
        <authorList>
            <consortium name="Genoscope - CEA"/>
            <person name="William W."/>
        </authorList>
    </citation>
    <scope>NUCLEOTIDE SEQUENCE</scope>
</reference>
<dbReference type="AlphaFoldDB" id="A0A816U042"/>
<dbReference type="Gene3D" id="3.40.50.300">
    <property type="entry name" value="P-loop containing nucleotide triphosphate hydrolases"/>
    <property type="match status" value="1"/>
</dbReference>
<dbReference type="InterPro" id="IPR027417">
    <property type="entry name" value="P-loop_NTPase"/>
</dbReference>
<dbReference type="InterPro" id="IPR001267">
    <property type="entry name" value="Thymidine_kinase"/>
</dbReference>
<evidence type="ECO:0000256" key="2">
    <source>
        <dbReference type="ARBA" id="ARBA00012118"/>
    </source>
</evidence>
<keyword evidence="5" id="KW-0479">Metal-binding</keyword>
<dbReference type="SUPFAM" id="SSF52540">
    <property type="entry name" value="P-loop containing nucleoside triphosphate hydrolases"/>
    <property type="match status" value="1"/>
</dbReference>
<comment type="pathway">
    <text evidence="10">Purine metabolism.</text>
</comment>
<evidence type="ECO:0000256" key="10">
    <source>
        <dbReference type="ARBA" id="ARBA00025704"/>
    </source>
</evidence>
<dbReference type="GO" id="GO:0042802">
    <property type="term" value="F:identical protein binding"/>
    <property type="evidence" value="ECO:0007669"/>
    <property type="project" value="UniProtKB-ARBA"/>
</dbReference>
<keyword evidence="3 13" id="KW-0237">DNA synthesis</keyword>
<evidence type="ECO:0000256" key="12">
    <source>
        <dbReference type="ARBA" id="ARBA00060693"/>
    </source>
</evidence>
<evidence type="ECO:0000256" key="1">
    <source>
        <dbReference type="ARBA" id="ARBA00007587"/>
    </source>
</evidence>
<evidence type="ECO:0000256" key="9">
    <source>
        <dbReference type="ARBA" id="ARBA00022840"/>
    </source>
</evidence>
<comment type="catalytic activity">
    <reaction evidence="11 13">
        <text>thymidine + ATP = dTMP + ADP + H(+)</text>
        <dbReference type="Rhea" id="RHEA:19129"/>
        <dbReference type="ChEBI" id="CHEBI:15378"/>
        <dbReference type="ChEBI" id="CHEBI:17748"/>
        <dbReference type="ChEBI" id="CHEBI:30616"/>
        <dbReference type="ChEBI" id="CHEBI:63528"/>
        <dbReference type="ChEBI" id="CHEBI:456216"/>
        <dbReference type="EC" id="2.7.1.21"/>
    </reaction>
</comment>
<accession>A0A816U042</accession>
<evidence type="ECO:0000256" key="14">
    <source>
        <dbReference type="RuleBase" id="RU004165"/>
    </source>
</evidence>
<dbReference type="GO" id="GO:0046872">
    <property type="term" value="F:metal ion binding"/>
    <property type="evidence" value="ECO:0007669"/>
    <property type="project" value="UniProtKB-KW"/>
</dbReference>
<keyword evidence="4 13" id="KW-0808">Transferase</keyword>
<dbReference type="Gene3D" id="3.30.60.20">
    <property type="match status" value="1"/>
</dbReference>
<dbReference type="SUPFAM" id="SSF57716">
    <property type="entry name" value="Glucocorticoid receptor-like (DNA-binding domain)"/>
    <property type="match status" value="1"/>
</dbReference>
<dbReference type="FunFam" id="3.40.50.300:FF:000948">
    <property type="entry name" value="Thymidine kinase"/>
    <property type="match status" value="1"/>
</dbReference>
<keyword evidence="9 13" id="KW-0067">ATP-binding</keyword>
<dbReference type="Proteomes" id="UP001295469">
    <property type="component" value="Chromosome A05"/>
</dbReference>
<evidence type="ECO:0000256" key="8">
    <source>
        <dbReference type="ARBA" id="ARBA00022833"/>
    </source>
</evidence>
<evidence type="ECO:0000256" key="3">
    <source>
        <dbReference type="ARBA" id="ARBA00022634"/>
    </source>
</evidence>